<proteinExistence type="predicted"/>
<dbReference type="AlphaFoldDB" id="A0A0J7KCR5"/>
<dbReference type="OrthoDB" id="5920040at2759"/>
<evidence type="ECO:0000313" key="2">
    <source>
        <dbReference type="Proteomes" id="UP000036403"/>
    </source>
</evidence>
<evidence type="ECO:0008006" key="3">
    <source>
        <dbReference type="Google" id="ProtNLM"/>
    </source>
</evidence>
<dbReference type="CDD" id="cd00303">
    <property type="entry name" value="retropepsin_like"/>
    <property type="match status" value="1"/>
</dbReference>
<dbReference type="PaxDb" id="67767-A0A0J7KCR5"/>
<dbReference type="EMBL" id="LBMM01009309">
    <property type="protein sequence ID" value="KMQ88223.1"/>
    <property type="molecule type" value="Genomic_DNA"/>
</dbReference>
<dbReference type="InterPro" id="IPR005312">
    <property type="entry name" value="DUF1759"/>
</dbReference>
<dbReference type="Proteomes" id="UP000036403">
    <property type="component" value="Unassembled WGS sequence"/>
</dbReference>
<organism evidence="1 2">
    <name type="scientific">Lasius niger</name>
    <name type="common">Black garden ant</name>
    <dbReference type="NCBI Taxonomy" id="67767"/>
    <lineage>
        <taxon>Eukaryota</taxon>
        <taxon>Metazoa</taxon>
        <taxon>Ecdysozoa</taxon>
        <taxon>Arthropoda</taxon>
        <taxon>Hexapoda</taxon>
        <taxon>Insecta</taxon>
        <taxon>Pterygota</taxon>
        <taxon>Neoptera</taxon>
        <taxon>Endopterygota</taxon>
        <taxon>Hymenoptera</taxon>
        <taxon>Apocrita</taxon>
        <taxon>Aculeata</taxon>
        <taxon>Formicoidea</taxon>
        <taxon>Formicidae</taxon>
        <taxon>Formicinae</taxon>
        <taxon>Lasius</taxon>
        <taxon>Lasius</taxon>
    </lineage>
</organism>
<dbReference type="PANTHER" id="PTHR47331">
    <property type="entry name" value="PHD-TYPE DOMAIN-CONTAINING PROTEIN"/>
    <property type="match status" value="1"/>
</dbReference>
<protein>
    <recommendedName>
        <fullName evidence="3">Peptidase A2 domain-containing protein</fullName>
    </recommendedName>
</protein>
<name>A0A0J7KCR5_LASNI</name>
<dbReference type="Gene3D" id="2.40.70.10">
    <property type="entry name" value="Acid Proteases"/>
    <property type="match status" value="1"/>
</dbReference>
<dbReference type="GO" id="GO:0071897">
    <property type="term" value="P:DNA biosynthetic process"/>
    <property type="evidence" value="ECO:0007669"/>
    <property type="project" value="UniProtKB-ARBA"/>
</dbReference>
<accession>A0A0J7KCR5</accession>
<dbReference type="SUPFAM" id="SSF56672">
    <property type="entry name" value="DNA/RNA polymerases"/>
    <property type="match status" value="1"/>
</dbReference>
<gene>
    <name evidence="1" type="ORF">RF55_12326</name>
</gene>
<dbReference type="InterPro" id="IPR021109">
    <property type="entry name" value="Peptidase_aspartic_dom_sf"/>
</dbReference>
<evidence type="ECO:0000313" key="1">
    <source>
        <dbReference type="EMBL" id="KMQ88223.1"/>
    </source>
</evidence>
<dbReference type="SUPFAM" id="SSF50630">
    <property type="entry name" value="Acid proteases"/>
    <property type="match status" value="1"/>
</dbReference>
<dbReference type="Pfam" id="PF03564">
    <property type="entry name" value="DUF1759"/>
    <property type="match status" value="1"/>
</dbReference>
<sequence>MTEFATVFIYGLTEYMMDITLKKQLVTKGYIDRFWENLIKVEKDKLAWESFRDLFKSLVGDVSELAPVQKLQYLKASLYGEAAVVVANVELNDKGYEAACREARPIIATVLGGIGNQLRVPDLGSAARFPVDSNTSSGRCQLQGVFCLYLLNQGARTQGQVASNVAALAVTSGGPVLLSIALVTCSSNQGNTLVARALLDSGSEASFLSERFAQMLKLPKRRVHVPVAGIQGTSSGVVAHSVALTIGSPRDPGVRLHVPSVLVLPKEGLKPGPSGTPSAQATALGWVLMGHTSAQPTESDVSGVSALHVAVSCADVDQALQRFWELEEVPKDPILSLDDIQCESLYATTHSRNSQGRYMMRLPRRRDFCVPLGNNRNEALCMLVGLERRLMRNPPLREQYVAFLSEYQSLGHMSLVPTTEICSDSVYYLPHHAVFKSTDPADKIRVVFNASHRTSTSFALNDLLLPGPKLQSELWLILIRWRLFCYAFVTDIVKMFRQILVHREDTDLQRILWWPDPSIEVQNFRLVTVVYGTTSAPYLALRILIQLADDERTTFFLGADAIKTHLYVDDILAGGHSLDHALETRRQLVDILSAGGFELNKLATNAPELCPDGESSD</sequence>
<reference evidence="1 2" key="1">
    <citation type="submission" date="2015-04" db="EMBL/GenBank/DDBJ databases">
        <title>Lasius niger genome sequencing.</title>
        <authorList>
            <person name="Konorov E.A."/>
            <person name="Nikitin M.A."/>
            <person name="Kirill M.V."/>
            <person name="Chang P."/>
        </authorList>
    </citation>
    <scope>NUCLEOTIDE SEQUENCE [LARGE SCALE GENOMIC DNA]</scope>
    <source>
        <tissue evidence="1">Whole</tissue>
    </source>
</reference>
<dbReference type="Pfam" id="PF13650">
    <property type="entry name" value="Asp_protease_2"/>
    <property type="match status" value="1"/>
</dbReference>
<dbReference type="PANTHER" id="PTHR47331:SF5">
    <property type="entry name" value="RIBONUCLEASE H"/>
    <property type="match status" value="1"/>
</dbReference>
<comment type="caution">
    <text evidence="1">The sequence shown here is derived from an EMBL/GenBank/DDBJ whole genome shotgun (WGS) entry which is preliminary data.</text>
</comment>
<keyword evidence="2" id="KW-1185">Reference proteome</keyword>
<dbReference type="InterPro" id="IPR043502">
    <property type="entry name" value="DNA/RNA_pol_sf"/>
</dbReference>
<dbReference type="STRING" id="67767.A0A0J7KCR5"/>